<dbReference type="Proteomes" id="UP000051296">
    <property type="component" value="Unassembled WGS sequence"/>
</dbReference>
<dbReference type="InterPro" id="IPR052550">
    <property type="entry name" value="Pyrimidine_5'-ntase_YjjG"/>
</dbReference>
<sequence>MYQFLIFDLDDTLLDFKQGELEGLRKVLTQAGIADVDLPVALATYEKINRRLWQAYEEQTIDKATIHATRFNELFKALGQPDYDGQAIEKRFRQALNQNNYLVPYAKELLADLQRQGYTLIAGTNGETQTQELRLSNTGLGVYFDQVFISDQLGAAKPAPSFFDAIFKANPSMTKKNTVMIGDGLASDIRGAQQYDLDAIWVNLNGHLQRPANLAVKAQVNDLPSLASLLAK</sequence>
<dbReference type="SUPFAM" id="SSF56784">
    <property type="entry name" value="HAD-like"/>
    <property type="match status" value="1"/>
</dbReference>
<dbReference type="InterPro" id="IPR023214">
    <property type="entry name" value="HAD_sf"/>
</dbReference>
<dbReference type="InterPro" id="IPR006439">
    <property type="entry name" value="HAD-SF_hydro_IA"/>
</dbReference>
<evidence type="ECO:0000313" key="2">
    <source>
        <dbReference type="Proteomes" id="UP000051296"/>
    </source>
</evidence>
<dbReference type="SFLD" id="SFLDS00003">
    <property type="entry name" value="Haloacid_Dehalogenase"/>
    <property type="match status" value="1"/>
</dbReference>
<dbReference type="InParanoid" id="A0A0R2FYT1"/>
<accession>A0A0R2FYT1</accession>
<dbReference type="RefSeq" id="WP_022790875.1">
    <property type="nucleotide sequence ID" value="NZ_ATUU01000001.1"/>
</dbReference>
<dbReference type="InterPro" id="IPR011951">
    <property type="entry name" value="HAD-SF_hydro_IA_YjjG/PynA"/>
</dbReference>
<dbReference type="Gene3D" id="1.10.150.240">
    <property type="entry name" value="Putative phosphatase, domain 2"/>
    <property type="match status" value="1"/>
</dbReference>
<comment type="caution">
    <text evidence="1">The sequence shown here is derived from an EMBL/GenBank/DDBJ whole genome shotgun (WGS) entry which is preliminary data.</text>
</comment>
<dbReference type="Pfam" id="PF00702">
    <property type="entry name" value="Hydrolase"/>
    <property type="match status" value="1"/>
</dbReference>
<dbReference type="PANTHER" id="PTHR47478">
    <property type="match status" value="1"/>
</dbReference>
<gene>
    <name evidence="1" type="ORF">IV68_GL000432</name>
</gene>
<dbReference type="OrthoDB" id="9802350at2"/>
<dbReference type="STRING" id="1123500.GCA_000420365_00072"/>
<reference evidence="1 2" key="1">
    <citation type="journal article" date="2015" name="Genome Announc.">
        <title>Expanding the biotechnology potential of lactobacilli through comparative genomics of 213 strains and associated genera.</title>
        <authorList>
            <person name="Sun Z."/>
            <person name="Harris H.M."/>
            <person name="McCann A."/>
            <person name="Guo C."/>
            <person name="Argimon S."/>
            <person name="Zhang W."/>
            <person name="Yang X."/>
            <person name="Jeffery I.B."/>
            <person name="Cooney J.C."/>
            <person name="Kagawa T.F."/>
            <person name="Liu W."/>
            <person name="Song Y."/>
            <person name="Salvetti E."/>
            <person name="Wrobel A."/>
            <person name="Rasinkangas P."/>
            <person name="Parkhill J."/>
            <person name="Rea M.C."/>
            <person name="O'Sullivan O."/>
            <person name="Ritari J."/>
            <person name="Douillard F.P."/>
            <person name="Paul Ross R."/>
            <person name="Yang R."/>
            <person name="Briner A.E."/>
            <person name="Felis G.E."/>
            <person name="de Vos W.M."/>
            <person name="Barrangou R."/>
            <person name="Klaenhammer T.R."/>
            <person name="Caufield P.W."/>
            <person name="Cui Y."/>
            <person name="Zhang H."/>
            <person name="O'Toole P.W."/>
        </authorList>
    </citation>
    <scope>NUCLEOTIDE SEQUENCE [LARGE SCALE GENOMIC DNA]</scope>
    <source>
        <strain evidence="1 2">DSM 20190</strain>
    </source>
</reference>
<dbReference type="Gene3D" id="3.40.50.1000">
    <property type="entry name" value="HAD superfamily/HAD-like"/>
    <property type="match status" value="1"/>
</dbReference>
<dbReference type="PANTHER" id="PTHR47478:SF1">
    <property type="entry name" value="PYRIMIDINE 5'-NUCLEOTIDASE YJJG"/>
    <property type="match status" value="1"/>
</dbReference>
<dbReference type="PRINTS" id="PR00413">
    <property type="entry name" value="HADHALOGNASE"/>
</dbReference>
<evidence type="ECO:0000313" key="1">
    <source>
        <dbReference type="EMBL" id="KRN33625.1"/>
    </source>
</evidence>
<dbReference type="SFLD" id="SFLDG01129">
    <property type="entry name" value="C1.5:_HAD__Beta-PGM__Phosphata"/>
    <property type="match status" value="1"/>
</dbReference>
<dbReference type="FunCoup" id="A0A0R2FYT1">
    <property type="interactions" value="50"/>
</dbReference>
<dbReference type="NCBIfam" id="TIGR02254">
    <property type="entry name" value="YjjG_YfnB"/>
    <property type="match status" value="1"/>
</dbReference>
<dbReference type="eggNOG" id="COG1011">
    <property type="taxonomic scope" value="Bacteria"/>
</dbReference>
<protein>
    <submittedName>
        <fullName evidence="1">HAD superfamily phosphatase</fullName>
    </submittedName>
</protein>
<dbReference type="AlphaFoldDB" id="A0A0R2FYT1"/>
<dbReference type="GO" id="GO:0008253">
    <property type="term" value="F:5'-nucleotidase activity"/>
    <property type="evidence" value="ECO:0007669"/>
    <property type="project" value="InterPro"/>
</dbReference>
<dbReference type="PATRIC" id="fig|1123500.6.peg.433"/>
<organism evidence="1 2">
    <name type="scientific">Weissella halotolerans DSM 20190</name>
    <dbReference type="NCBI Taxonomy" id="1123500"/>
    <lineage>
        <taxon>Bacteria</taxon>
        <taxon>Bacillati</taxon>
        <taxon>Bacillota</taxon>
        <taxon>Bacilli</taxon>
        <taxon>Lactobacillales</taxon>
        <taxon>Lactobacillaceae</taxon>
        <taxon>Weissella</taxon>
    </lineage>
</organism>
<dbReference type="NCBIfam" id="TIGR01549">
    <property type="entry name" value="HAD-SF-IA-v1"/>
    <property type="match status" value="1"/>
</dbReference>
<dbReference type="InterPro" id="IPR023198">
    <property type="entry name" value="PGP-like_dom2"/>
</dbReference>
<keyword evidence="2" id="KW-1185">Reference proteome</keyword>
<dbReference type="InterPro" id="IPR036412">
    <property type="entry name" value="HAD-like_sf"/>
</dbReference>
<proteinExistence type="predicted"/>
<dbReference type="EMBL" id="JQAX01000001">
    <property type="protein sequence ID" value="KRN33625.1"/>
    <property type="molecule type" value="Genomic_DNA"/>
</dbReference>
<name>A0A0R2FYT1_9LACO</name>